<dbReference type="RefSeq" id="WP_263123350.1">
    <property type="nucleotide sequence ID" value="NZ_CP106753.1"/>
</dbReference>
<keyword evidence="2" id="KW-1185">Reference proteome</keyword>
<evidence type="ECO:0000313" key="1">
    <source>
        <dbReference type="EMBL" id="UXY14051.1"/>
    </source>
</evidence>
<dbReference type="Proteomes" id="UP001061302">
    <property type="component" value="Chromosome"/>
</dbReference>
<name>A0ABY6DKR6_9NEIS</name>
<evidence type="ECO:0008006" key="3">
    <source>
        <dbReference type="Google" id="ProtNLM"/>
    </source>
</evidence>
<evidence type="ECO:0000313" key="2">
    <source>
        <dbReference type="Proteomes" id="UP001061302"/>
    </source>
</evidence>
<reference evidence="1" key="1">
    <citation type="submission" date="2022-10" db="EMBL/GenBank/DDBJ databases">
        <title>Chitiniphilus purpureus sp. nov., a novel chitin-degrading bacterium isolated from crawfish pond sediment.</title>
        <authorList>
            <person name="Li K."/>
        </authorList>
    </citation>
    <scope>NUCLEOTIDE SEQUENCE</scope>
    <source>
        <strain evidence="1">CD1</strain>
    </source>
</reference>
<protein>
    <recommendedName>
        <fullName evidence="3">Transposase</fullName>
    </recommendedName>
</protein>
<sequence length="52" mass="5972">MSAQPERTRWLGGDFKACILPHDVGLRAPLLRRQKQPEHKQALILQIATRLL</sequence>
<accession>A0ABY6DKR6</accession>
<dbReference type="EMBL" id="CP106753">
    <property type="protein sequence ID" value="UXY14051.1"/>
    <property type="molecule type" value="Genomic_DNA"/>
</dbReference>
<gene>
    <name evidence="1" type="ORF">N8I74_12035</name>
</gene>
<organism evidence="1 2">
    <name type="scientific">Chitiniphilus purpureus</name>
    <dbReference type="NCBI Taxonomy" id="2981137"/>
    <lineage>
        <taxon>Bacteria</taxon>
        <taxon>Pseudomonadati</taxon>
        <taxon>Pseudomonadota</taxon>
        <taxon>Betaproteobacteria</taxon>
        <taxon>Neisseriales</taxon>
        <taxon>Chitinibacteraceae</taxon>
        <taxon>Chitiniphilus</taxon>
    </lineage>
</organism>
<proteinExistence type="predicted"/>